<comment type="caution">
    <text evidence="2">The sequence shown here is derived from an EMBL/GenBank/DDBJ whole genome shotgun (WGS) entry which is preliminary data.</text>
</comment>
<keyword evidence="3" id="KW-1185">Reference proteome</keyword>
<name>A0AAW6U008_9BACT</name>
<accession>A0AAW6U008</accession>
<dbReference type="Proteomes" id="UP001431776">
    <property type="component" value="Unassembled WGS sequence"/>
</dbReference>
<dbReference type="SUPFAM" id="SSF56300">
    <property type="entry name" value="Metallo-dependent phosphatases"/>
    <property type="match status" value="1"/>
</dbReference>
<feature type="domain" description="Calcineurin-like phosphoesterase" evidence="1">
    <location>
        <begin position="59"/>
        <end position="266"/>
    </location>
</feature>
<reference evidence="2" key="1">
    <citation type="submission" date="2023-05" db="EMBL/GenBank/DDBJ databases">
        <title>Anaerotaeda fermentans gen. nov., sp. nov., a novel anaerobic planctomycete of the new family within the order Sedimentisphaerales isolated from Taman Peninsula, Russia.</title>
        <authorList>
            <person name="Khomyakova M.A."/>
            <person name="Merkel A.Y."/>
            <person name="Slobodkin A.I."/>
        </authorList>
    </citation>
    <scope>NUCLEOTIDE SEQUENCE</scope>
    <source>
        <strain evidence="2">M17dextr</strain>
    </source>
</reference>
<evidence type="ECO:0000313" key="3">
    <source>
        <dbReference type="Proteomes" id="UP001431776"/>
    </source>
</evidence>
<dbReference type="Pfam" id="PF00149">
    <property type="entry name" value="Metallophos"/>
    <property type="match status" value="1"/>
</dbReference>
<proteinExistence type="predicted"/>
<gene>
    <name evidence="2" type="ORF">QJ522_12395</name>
</gene>
<dbReference type="GO" id="GO:0016787">
    <property type="term" value="F:hydrolase activity"/>
    <property type="evidence" value="ECO:0007669"/>
    <property type="project" value="InterPro"/>
</dbReference>
<dbReference type="EMBL" id="JASCXX010000014">
    <property type="protein sequence ID" value="MDI6449849.1"/>
    <property type="molecule type" value="Genomic_DNA"/>
</dbReference>
<dbReference type="InterPro" id="IPR004843">
    <property type="entry name" value="Calcineurin-like_PHP"/>
</dbReference>
<evidence type="ECO:0000313" key="2">
    <source>
        <dbReference type="EMBL" id="MDI6449849.1"/>
    </source>
</evidence>
<dbReference type="AlphaFoldDB" id="A0AAW6U008"/>
<dbReference type="InterPro" id="IPR029052">
    <property type="entry name" value="Metallo-depent_PP-like"/>
</dbReference>
<dbReference type="PANTHER" id="PTHR16509:SF1">
    <property type="entry name" value="MANGANESE-DEPENDENT ADP-RIBOSE_CDP-ALCOHOL DIPHOSPHATASE"/>
    <property type="match status" value="1"/>
</dbReference>
<dbReference type="Gene3D" id="3.60.21.10">
    <property type="match status" value="2"/>
</dbReference>
<dbReference type="RefSeq" id="WP_349245258.1">
    <property type="nucleotide sequence ID" value="NZ_JASCXX010000014.1"/>
</dbReference>
<sequence length="328" mass="36350">MDEETIRQDTDSVTVGGLWSTVNRRTVLKSALGVAAGPVVLSLSCASSDTLSRKERPVRFGVVTDCHYADVDPAGTRFYRQSLDKLGECVDRMNAEKVDFLIELGDFKDQGRPPVERDTLAYLEEVEAVFRRFDGPTYHVLGNHDVDSISKPQSLAHVTNTGVDRTRSYYSFDVKGLHCVVLDANYRSDGADYDRGNFDWTDANIPADELDWLRRDLATARGPAVVFIHQLLDGTGAVYVKNATEVRDVLERSGKVLAVFQGHHHAGDYNEINGIHYYTLVATVEGQGAENNSYAIVEVCSNLDAIVTGYRRAACKTLTLARPTEQRV</sequence>
<protein>
    <submittedName>
        <fullName evidence="2">Metallophosphoesterase</fullName>
    </submittedName>
</protein>
<dbReference type="PANTHER" id="PTHR16509">
    <property type="match status" value="1"/>
</dbReference>
<organism evidence="2 3">
    <name type="scientific">Anaerobaca lacustris</name>
    <dbReference type="NCBI Taxonomy" id="3044600"/>
    <lineage>
        <taxon>Bacteria</taxon>
        <taxon>Pseudomonadati</taxon>
        <taxon>Planctomycetota</taxon>
        <taxon>Phycisphaerae</taxon>
        <taxon>Sedimentisphaerales</taxon>
        <taxon>Anaerobacaceae</taxon>
        <taxon>Anaerobaca</taxon>
    </lineage>
</organism>
<evidence type="ECO:0000259" key="1">
    <source>
        <dbReference type="Pfam" id="PF00149"/>
    </source>
</evidence>